<dbReference type="Proteomes" id="UP000006753">
    <property type="component" value="Unassembled WGS sequence"/>
</dbReference>
<reference evidence="2 3" key="1">
    <citation type="journal article" date="2012" name="BMC Genomics">
        <title>Sequencing the genome of Marssonina brunnea reveals fungus-poplar co-evolution.</title>
        <authorList>
            <person name="Zhu S."/>
            <person name="Cao Y.-Z."/>
            <person name="Jiang C."/>
            <person name="Tan B.-Y."/>
            <person name="Wang Z."/>
            <person name="Feng S."/>
            <person name="Zhang L."/>
            <person name="Su X.-H."/>
            <person name="Brejova B."/>
            <person name="Vinar T."/>
            <person name="Xu M."/>
            <person name="Wang M.-X."/>
            <person name="Zhang S.-G."/>
            <person name="Huang M.-R."/>
            <person name="Wu R."/>
            <person name="Zhou Y."/>
        </authorList>
    </citation>
    <scope>NUCLEOTIDE SEQUENCE [LARGE SCALE GENOMIC DNA]</scope>
    <source>
        <strain evidence="2 3">MB_m1</strain>
    </source>
</reference>
<dbReference type="PANTHER" id="PTHR38846:SF1">
    <property type="entry name" value="C3H1-TYPE DOMAIN-CONTAINING PROTEIN"/>
    <property type="match status" value="1"/>
</dbReference>
<accession>K1X6G2</accession>
<evidence type="ECO:0000313" key="3">
    <source>
        <dbReference type="Proteomes" id="UP000006753"/>
    </source>
</evidence>
<protein>
    <submittedName>
        <fullName evidence="2">Uncharacterized protein</fullName>
    </submittedName>
</protein>
<dbReference type="KEGG" id="mbe:MBM_01353"/>
<dbReference type="InParanoid" id="K1X6G2"/>
<dbReference type="OrthoDB" id="6105938at2759"/>
<dbReference type="PANTHER" id="PTHR38846">
    <property type="entry name" value="C3H1-TYPE DOMAIN-CONTAINING PROTEIN"/>
    <property type="match status" value="1"/>
</dbReference>
<name>K1X6G2_MARBU</name>
<feature type="region of interest" description="Disordered" evidence="1">
    <location>
        <begin position="1"/>
        <end position="62"/>
    </location>
</feature>
<evidence type="ECO:0000313" key="2">
    <source>
        <dbReference type="EMBL" id="EKD20671.1"/>
    </source>
</evidence>
<keyword evidence="3" id="KW-1185">Reference proteome</keyword>
<organism evidence="2 3">
    <name type="scientific">Marssonina brunnea f. sp. multigermtubi (strain MB_m1)</name>
    <name type="common">Marssonina leaf spot fungus</name>
    <dbReference type="NCBI Taxonomy" id="1072389"/>
    <lineage>
        <taxon>Eukaryota</taxon>
        <taxon>Fungi</taxon>
        <taxon>Dikarya</taxon>
        <taxon>Ascomycota</taxon>
        <taxon>Pezizomycotina</taxon>
        <taxon>Leotiomycetes</taxon>
        <taxon>Helotiales</taxon>
        <taxon>Drepanopezizaceae</taxon>
        <taxon>Drepanopeziza</taxon>
    </lineage>
</organism>
<dbReference type="OMA" id="DIANWHA"/>
<proteinExistence type="predicted"/>
<dbReference type="EMBL" id="JH921429">
    <property type="protein sequence ID" value="EKD20671.1"/>
    <property type="molecule type" value="Genomic_DNA"/>
</dbReference>
<dbReference type="HOGENOM" id="CLU_053382_5_1_1"/>
<evidence type="ECO:0000256" key="1">
    <source>
        <dbReference type="SAM" id="MobiDB-lite"/>
    </source>
</evidence>
<dbReference type="eggNOG" id="ENOG502S8YJ">
    <property type="taxonomic scope" value="Eukaryota"/>
</dbReference>
<dbReference type="AlphaFoldDB" id="K1X6G2"/>
<sequence>MAKEKSQKHGAPVPESRGQNTALPHAHTADSETILTLSMSEMALSDATSKPPKAQNPKKPRRDIVDQFRRYFGNESEVANWVRLCRDVGIQEDLKSIRQCRKTRIDRPQALKNVWVNIFDLIDAVDAEKTPPKLFKNERALSKYTMNTGKIYPKRKAKEGGPVRGLLAHIFCPK</sequence>
<gene>
    <name evidence="2" type="ORF">MBM_01353</name>
</gene>